<dbReference type="InterPro" id="IPR012338">
    <property type="entry name" value="Beta-lactam/transpept-like"/>
</dbReference>
<dbReference type="Gene3D" id="3.40.710.10">
    <property type="entry name" value="DD-peptidase/beta-lactamase superfamily"/>
    <property type="match status" value="1"/>
</dbReference>
<evidence type="ECO:0000259" key="2">
    <source>
        <dbReference type="Pfam" id="PF00144"/>
    </source>
</evidence>
<evidence type="ECO:0000313" key="3">
    <source>
        <dbReference type="EMBL" id="PSR54753.1"/>
    </source>
</evidence>
<sequence length="389" mass="42826">MKSVYFLLGLTLLNLAVYAQNGNSQRGLNSGVKINFNYVGATELQTIMNRYTAKDLPGIALAVYKEGQEWWSGASGFARVESKTPMTIQNLQYLQSVTKTYMAVAALKLSEEGKLNLDAVISKYLPQEYNHLIKNIDQITVRMLLNHTSGIAEYNSDPEYTAAVILHPTEILPMEEVIRCLANEEPQFAPGTHYRYTNTNYFLLTVIADVITGNHAQYLEEKIFKPLQLHNTFYRSSPGYLKYPLLPDCYWDILNSGRPANITPMQVANVAALRGDDGIVATPIDAIKFLKGLVEGKLIKAASLAQMQQWVKNDAGKPAYGMGLHYIEEGGIIGFGHGGGGLGAGCLLLYVPAKKTYVFLATNIGLVIDGPVGLKVNDMKNEVLAVVLR</sequence>
<dbReference type="SUPFAM" id="SSF56601">
    <property type="entry name" value="beta-lactamase/transpeptidase-like"/>
    <property type="match status" value="1"/>
</dbReference>
<evidence type="ECO:0000313" key="4">
    <source>
        <dbReference type="Proteomes" id="UP000240357"/>
    </source>
</evidence>
<evidence type="ECO:0000256" key="1">
    <source>
        <dbReference type="SAM" id="SignalP"/>
    </source>
</evidence>
<feature type="signal peptide" evidence="1">
    <location>
        <begin position="1"/>
        <end position="19"/>
    </location>
</feature>
<dbReference type="OrthoDB" id="9793489at2"/>
<dbReference type="InterPro" id="IPR001466">
    <property type="entry name" value="Beta-lactam-related"/>
</dbReference>
<dbReference type="Proteomes" id="UP000240357">
    <property type="component" value="Unassembled WGS sequence"/>
</dbReference>
<dbReference type="AlphaFoldDB" id="A0A2T2YGX3"/>
<proteinExistence type="predicted"/>
<comment type="caution">
    <text evidence="3">The sequence shown here is derived from an EMBL/GenBank/DDBJ whole genome shotgun (WGS) entry which is preliminary data.</text>
</comment>
<feature type="domain" description="Beta-lactamase-related" evidence="2">
    <location>
        <begin position="52"/>
        <end position="363"/>
    </location>
</feature>
<gene>
    <name evidence="3" type="ORF">AHMF7605_15195</name>
</gene>
<name>A0A2T2YGX3_9BACT</name>
<dbReference type="InterPro" id="IPR050491">
    <property type="entry name" value="AmpC-like"/>
</dbReference>
<keyword evidence="3" id="KW-0121">Carboxypeptidase</keyword>
<dbReference type="EMBL" id="PYFT01000001">
    <property type="protein sequence ID" value="PSR54753.1"/>
    <property type="molecule type" value="Genomic_DNA"/>
</dbReference>
<keyword evidence="1" id="KW-0732">Signal</keyword>
<protein>
    <submittedName>
        <fullName evidence="3">D-alanyl-D-alanine carboxypeptidase</fullName>
    </submittedName>
</protein>
<dbReference type="Pfam" id="PF00144">
    <property type="entry name" value="Beta-lactamase"/>
    <property type="match status" value="1"/>
</dbReference>
<accession>A0A2T2YGX3</accession>
<feature type="chain" id="PRO_5015436316" evidence="1">
    <location>
        <begin position="20"/>
        <end position="389"/>
    </location>
</feature>
<dbReference type="GO" id="GO:0004180">
    <property type="term" value="F:carboxypeptidase activity"/>
    <property type="evidence" value="ECO:0007669"/>
    <property type="project" value="UniProtKB-KW"/>
</dbReference>
<dbReference type="RefSeq" id="WP_106930715.1">
    <property type="nucleotide sequence ID" value="NZ_PYFT01000001.1"/>
</dbReference>
<dbReference type="PANTHER" id="PTHR46825">
    <property type="entry name" value="D-ALANYL-D-ALANINE-CARBOXYPEPTIDASE/ENDOPEPTIDASE AMPH"/>
    <property type="match status" value="1"/>
</dbReference>
<keyword evidence="3" id="KW-0378">Hydrolase</keyword>
<dbReference type="PANTHER" id="PTHR46825:SF7">
    <property type="entry name" value="D-ALANYL-D-ALANINE CARBOXYPEPTIDASE"/>
    <property type="match status" value="1"/>
</dbReference>
<organism evidence="3 4">
    <name type="scientific">Adhaeribacter arboris</name>
    <dbReference type="NCBI Taxonomy" id="2072846"/>
    <lineage>
        <taxon>Bacteria</taxon>
        <taxon>Pseudomonadati</taxon>
        <taxon>Bacteroidota</taxon>
        <taxon>Cytophagia</taxon>
        <taxon>Cytophagales</taxon>
        <taxon>Hymenobacteraceae</taxon>
        <taxon>Adhaeribacter</taxon>
    </lineage>
</organism>
<keyword evidence="4" id="KW-1185">Reference proteome</keyword>
<keyword evidence="3" id="KW-0645">Protease</keyword>
<reference evidence="3 4" key="1">
    <citation type="submission" date="2018-03" db="EMBL/GenBank/DDBJ databases">
        <title>Adhaeribacter sp. HMF7605 Genome sequencing and assembly.</title>
        <authorList>
            <person name="Kang H."/>
            <person name="Kang J."/>
            <person name="Cha I."/>
            <person name="Kim H."/>
            <person name="Joh K."/>
        </authorList>
    </citation>
    <scope>NUCLEOTIDE SEQUENCE [LARGE SCALE GENOMIC DNA]</scope>
    <source>
        <strain evidence="3 4">HMF7605</strain>
    </source>
</reference>